<name>A0A4C1Z3C9_EUMVA</name>
<reference evidence="1 2" key="1">
    <citation type="journal article" date="2019" name="Commun. Biol.">
        <title>The bagworm genome reveals a unique fibroin gene that provides high tensile strength.</title>
        <authorList>
            <person name="Kono N."/>
            <person name="Nakamura H."/>
            <person name="Ohtoshi R."/>
            <person name="Tomita M."/>
            <person name="Numata K."/>
            <person name="Arakawa K."/>
        </authorList>
    </citation>
    <scope>NUCLEOTIDE SEQUENCE [LARGE SCALE GENOMIC DNA]</scope>
</reference>
<dbReference type="AlphaFoldDB" id="A0A4C1Z3C9"/>
<evidence type="ECO:0000313" key="2">
    <source>
        <dbReference type="Proteomes" id="UP000299102"/>
    </source>
</evidence>
<keyword evidence="2" id="KW-1185">Reference proteome</keyword>
<protein>
    <submittedName>
        <fullName evidence="1">Uncharacterized protein</fullName>
    </submittedName>
</protein>
<accession>A0A4C1Z3C9</accession>
<sequence length="70" mass="8243">MENKELGGKGIGYTRKWYLLGTARRASVFAAVKNSKEKRQYVCNQRTLRSVLRLHHERMRRDVFASIFGR</sequence>
<gene>
    <name evidence="1" type="ORF">EVAR_61266_1</name>
</gene>
<dbReference type="EMBL" id="BGZK01001605">
    <property type="protein sequence ID" value="GBP83106.1"/>
    <property type="molecule type" value="Genomic_DNA"/>
</dbReference>
<organism evidence="1 2">
    <name type="scientific">Eumeta variegata</name>
    <name type="common">Bagworm moth</name>
    <name type="synonym">Eumeta japonica</name>
    <dbReference type="NCBI Taxonomy" id="151549"/>
    <lineage>
        <taxon>Eukaryota</taxon>
        <taxon>Metazoa</taxon>
        <taxon>Ecdysozoa</taxon>
        <taxon>Arthropoda</taxon>
        <taxon>Hexapoda</taxon>
        <taxon>Insecta</taxon>
        <taxon>Pterygota</taxon>
        <taxon>Neoptera</taxon>
        <taxon>Endopterygota</taxon>
        <taxon>Lepidoptera</taxon>
        <taxon>Glossata</taxon>
        <taxon>Ditrysia</taxon>
        <taxon>Tineoidea</taxon>
        <taxon>Psychidae</taxon>
        <taxon>Oiketicinae</taxon>
        <taxon>Eumeta</taxon>
    </lineage>
</organism>
<dbReference type="Proteomes" id="UP000299102">
    <property type="component" value="Unassembled WGS sequence"/>
</dbReference>
<evidence type="ECO:0000313" key="1">
    <source>
        <dbReference type="EMBL" id="GBP83106.1"/>
    </source>
</evidence>
<proteinExistence type="predicted"/>
<comment type="caution">
    <text evidence="1">The sequence shown here is derived from an EMBL/GenBank/DDBJ whole genome shotgun (WGS) entry which is preliminary data.</text>
</comment>